<dbReference type="Proteomes" id="UP000177061">
    <property type="component" value="Unassembled WGS sequence"/>
</dbReference>
<protein>
    <submittedName>
        <fullName evidence="1">Uncharacterized protein</fullName>
    </submittedName>
</protein>
<reference evidence="1 2" key="1">
    <citation type="journal article" date="2016" name="Nat. Commun.">
        <title>Thousands of microbial genomes shed light on interconnected biogeochemical processes in an aquifer system.</title>
        <authorList>
            <person name="Anantharaman K."/>
            <person name="Brown C.T."/>
            <person name="Hug L.A."/>
            <person name="Sharon I."/>
            <person name="Castelle C.J."/>
            <person name="Probst A.J."/>
            <person name="Thomas B.C."/>
            <person name="Singh A."/>
            <person name="Wilkins M.J."/>
            <person name="Karaoz U."/>
            <person name="Brodie E.L."/>
            <person name="Williams K.H."/>
            <person name="Hubbard S.S."/>
            <person name="Banfield J.F."/>
        </authorList>
    </citation>
    <scope>NUCLEOTIDE SEQUENCE [LARGE SCALE GENOMIC DNA]</scope>
</reference>
<dbReference type="EMBL" id="MHNB01000030">
    <property type="protein sequence ID" value="OGZ36178.1"/>
    <property type="molecule type" value="Genomic_DNA"/>
</dbReference>
<sequence length="214" mass="24627">MPNEAAQDYIENADRFVEDVRRGIFLVSAIDFPLWLSKWEKFYKKIFGRKYDFSGISIPQADDIFAWPVCMAGDISAEDWLSAGNDPLPFWKYTNKKLDDVLDFSFGRDGWDRQYIVRFKANEEADEDLKNISAIKIAELGINTGALKERLALGRFLYWDRKLILDKEVITFCAGSRDSDGVVPGVGWDGDELRVRWYHPDDAGDDLRPRQVVS</sequence>
<dbReference type="AlphaFoldDB" id="A0A1G2FEY9"/>
<evidence type="ECO:0000313" key="2">
    <source>
        <dbReference type="Proteomes" id="UP000177061"/>
    </source>
</evidence>
<name>A0A1G2FEY9_9BACT</name>
<evidence type="ECO:0000313" key="1">
    <source>
        <dbReference type="EMBL" id="OGZ36178.1"/>
    </source>
</evidence>
<gene>
    <name evidence="1" type="ORF">A3J64_00225</name>
</gene>
<comment type="caution">
    <text evidence="1">The sequence shown here is derived from an EMBL/GenBank/DDBJ whole genome shotgun (WGS) entry which is preliminary data.</text>
</comment>
<dbReference type="STRING" id="1801997.A3J64_00225"/>
<accession>A0A1G2FEY9</accession>
<organism evidence="1 2">
    <name type="scientific">Candidatus Portnoybacteria bacterium RIFCSPHIGHO2_12_FULL_38_9</name>
    <dbReference type="NCBI Taxonomy" id="1801997"/>
    <lineage>
        <taxon>Bacteria</taxon>
        <taxon>Candidatus Portnoyibacteriota</taxon>
    </lineage>
</organism>
<proteinExistence type="predicted"/>